<gene>
    <name evidence="6" type="ORF">FMOSSE_LOCUS8590</name>
</gene>
<evidence type="ECO:0000256" key="2">
    <source>
        <dbReference type="ARBA" id="ARBA00005645"/>
    </source>
</evidence>
<comment type="similarity">
    <text evidence="2">Belongs to the OB-RGRP/VPS55 family.</text>
</comment>
<keyword evidence="7" id="KW-1185">Reference proteome</keyword>
<keyword evidence="4" id="KW-1133">Transmembrane helix</keyword>
<reference evidence="6" key="1">
    <citation type="submission" date="2021-06" db="EMBL/GenBank/DDBJ databases">
        <authorList>
            <person name="Kallberg Y."/>
            <person name="Tangrot J."/>
            <person name="Rosling A."/>
        </authorList>
    </citation>
    <scope>NUCLEOTIDE SEQUENCE</scope>
    <source>
        <strain evidence="6">87-6 pot B 2015</strain>
    </source>
</reference>
<sequence>MVVATYVLAPLPNYISSKCSDNNEFYSDNDSNKKDFGQFLTAILLVTGVCE</sequence>
<evidence type="ECO:0000256" key="4">
    <source>
        <dbReference type="ARBA" id="ARBA00022989"/>
    </source>
</evidence>
<name>A0A9N9C804_FUNMO</name>
<comment type="subcellular location">
    <subcellularLocation>
        <location evidence="1">Membrane</location>
        <topology evidence="1">Multi-pass membrane protein</topology>
    </subcellularLocation>
</comment>
<dbReference type="Proteomes" id="UP000789375">
    <property type="component" value="Unassembled WGS sequence"/>
</dbReference>
<keyword evidence="3" id="KW-0812">Transmembrane</keyword>
<evidence type="ECO:0000313" key="7">
    <source>
        <dbReference type="Proteomes" id="UP000789375"/>
    </source>
</evidence>
<dbReference type="EMBL" id="CAJVPP010002258">
    <property type="protein sequence ID" value="CAG8593968.1"/>
    <property type="molecule type" value="Genomic_DNA"/>
</dbReference>
<protein>
    <submittedName>
        <fullName evidence="6">9413_t:CDS:1</fullName>
    </submittedName>
</protein>
<organism evidence="6 7">
    <name type="scientific">Funneliformis mosseae</name>
    <name type="common">Endomycorrhizal fungus</name>
    <name type="synonym">Glomus mosseae</name>
    <dbReference type="NCBI Taxonomy" id="27381"/>
    <lineage>
        <taxon>Eukaryota</taxon>
        <taxon>Fungi</taxon>
        <taxon>Fungi incertae sedis</taxon>
        <taxon>Mucoromycota</taxon>
        <taxon>Glomeromycotina</taxon>
        <taxon>Glomeromycetes</taxon>
        <taxon>Glomerales</taxon>
        <taxon>Glomeraceae</taxon>
        <taxon>Funneliformis</taxon>
    </lineage>
</organism>
<dbReference type="Pfam" id="PF04133">
    <property type="entry name" value="Vps55"/>
    <property type="match status" value="1"/>
</dbReference>
<dbReference type="InterPro" id="IPR007262">
    <property type="entry name" value="Vps55/LEPROT"/>
</dbReference>
<evidence type="ECO:0000256" key="5">
    <source>
        <dbReference type="ARBA" id="ARBA00023136"/>
    </source>
</evidence>
<evidence type="ECO:0000313" key="6">
    <source>
        <dbReference type="EMBL" id="CAG8593968.1"/>
    </source>
</evidence>
<dbReference type="GO" id="GO:0016020">
    <property type="term" value="C:membrane"/>
    <property type="evidence" value="ECO:0007669"/>
    <property type="project" value="UniProtKB-SubCell"/>
</dbReference>
<accession>A0A9N9C804</accession>
<evidence type="ECO:0000256" key="1">
    <source>
        <dbReference type="ARBA" id="ARBA00004141"/>
    </source>
</evidence>
<keyword evidence="5" id="KW-0472">Membrane</keyword>
<comment type="caution">
    <text evidence="6">The sequence shown here is derived from an EMBL/GenBank/DDBJ whole genome shotgun (WGS) entry which is preliminary data.</text>
</comment>
<proteinExistence type="inferred from homology"/>
<evidence type="ECO:0000256" key="3">
    <source>
        <dbReference type="ARBA" id="ARBA00022692"/>
    </source>
</evidence>
<dbReference type="AlphaFoldDB" id="A0A9N9C804"/>